<reference evidence="1 2" key="1">
    <citation type="submission" date="2017-01" db="EMBL/GenBank/DDBJ databases">
        <authorList>
            <consortium name="Urmite Genomes"/>
        </authorList>
    </citation>
    <scope>NUCLEOTIDE SEQUENCE [LARGE SCALE GENOMIC DNA]</scope>
    <source>
        <strain evidence="1 2">AB215</strain>
    </source>
</reference>
<sequence length="190" mass="20628">MVESNDYDAITVDIPLGLLDNGFRKADIESKIALGPRRSSVFLTPPRSILQQDSYDSANALSRELTGLGLSKQSYALRQKVLEADKLFDDGATLPLFEIHPEVSFMAMGDGPALMSKKTWHGQRDRMTRLGAQGIVIPAEIGVAAEASPDDILDAAAAAWSADRIATGCCGSIPSPPQINERRQRVAIWY</sequence>
<accession>A0A2U3PIL2</accession>
<organism evidence="1 2">
    <name type="scientific">Mycobacterium numidiamassiliense</name>
    <dbReference type="NCBI Taxonomy" id="1841861"/>
    <lineage>
        <taxon>Bacteria</taxon>
        <taxon>Bacillati</taxon>
        <taxon>Actinomycetota</taxon>
        <taxon>Actinomycetes</taxon>
        <taxon>Mycobacteriales</taxon>
        <taxon>Mycobacteriaceae</taxon>
        <taxon>Mycobacterium</taxon>
    </lineage>
</organism>
<dbReference type="InterPro" id="IPR007362">
    <property type="entry name" value="DUF429"/>
</dbReference>
<evidence type="ECO:0000313" key="1">
    <source>
        <dbReference type="EMBL" id="SPM43606.1"/>
    </source>
</evidence>
<dbReference type="AlphaFoldDB" id="A0A2U3PIL2"/>
<keyword evidence="2" id="KW-1185">Reference proteome</keyword>
<dbReference type="STRING" id="1841861.GCA_900157365_04151"/>
<proteinExistence type="predicted"/>
<dbReference type="Pfam" id="PF04250">
    <property type="entry name" value="DUF429"/>
    <property type="match status" value="1"/>
</dbReference>
<gene>
    <name evidence="1" type="ORF">MNAB215_5832</name>
</gene>
<protein>
    <submittedName>
        <fullName evidence="1">Predicted nuclease (RNAse H fold)</fullName>
    </submittedName>
</protein>
<evidence type="ECO:0000313" key="2">
    <source>
        <dbReference type="Proteomes" id="UP000240424"/>
    </source>
</evidence>
<dbReference type="EMBL" id="FUEZ01000004">
    <property type="protein sequence ID" value="SPM43606.1"/>
    <property type="molecule type" value="Genomic_DNA"/>
</dbReference>
<dbReference type="Proteomes" id="UP000240424">
    <property type="component" value="Unassembled WGS sequence"/>
</dbReference>
<name>A0A2U3PIL2_9MYCO</name>